<dbReference type="InterPro" id="IPR046336">
    <property type="entry name" value="Lon_prtase_N_sf"/>
</dbReference>
<gene>
    <name evidence="1" type="primary">Crbn</name>
    <name evidence="1" type="ORF">T03_6402</name>
</gene>
<dbReference type="InterPro" id="IPR015947">
    <property type="entry name" value="PUA-like_sf"/>
</dbReference>
<dbReference type="Gene3D" id="2.30.130.40">
    <property type="entry name" value="LON domain-like"/>
    <property type="match status" value="1"/>
</dbReference>
<sequence>MKCYIYPVKMSTDVTDSEFDEDAISETQGEITYDRHLPAMHLYLGNNFIDAFGSRLFYEYDSILREIPIVFEENVVFWPGQTIPLFATSPDTCKALKYAIRVQRYHAFICQHQLVENISCSIIAQILSYRIANEDGEEIVAVRAIGRHRVHIDSVETMIFENTDILMARDAKILIDYVSRNPLDYIRLPSLDRIFPGKSDVDWSGTSNTNTFPKLNCLATAT</sequence>
<name>A0A0V1CQD5_TRIBR</name>
<dbReference type="EMBL" id="JYDI01000128">
    <property type="protein sequence ID" value="KRY51346.1"/>
    <property type="molecule type" value="Genomic_DNA"/>
</dbReference>
<dbReference type="Proteomes" id="UP000054653">
    <property type="component" value="Unassembled WGS sequence"/>
</dbReference>
<evidence type="ECO:0000313" key="2">
    <source>
        <dbReference type="Proteomes" id="UP000054653"/>
    </source>
</evidence>
<protein>
    <submittedName>
        <fullName evidence="1">Protein cereblon</fullName>
    </submittedName>
</protein>
<keyword evidence="2" id="KW-1185">Reference proteome</keyword>
<proteinExistence type="predicted"/>
<dbReference type="AlphaFoldDB" id="A0A0V1CQD5"/>
<accession>A0A0V1CQD5</accession>
<organism evidence="1 2">
    <name type="scientific">Trichinella britovi</name>
    <name type="common">Parasitic roundworm</name>
    <dbReference type="NCBI Taxonomy" id="45882"/>
    <lineage>
        <taxon>Eukaryota</taxon>
        <taxon>Metazoa</taxon>
        <taxon>Ecdysozoa</taxon>
        <taxon>Nematoda</taxon>
        <taxon>Enoplea</taxon>
        <taxon>Dorylaimia</taxon>
        <taxon>Trichinellida</taxon>
        <taxon>Trichinellidae</taxon>
        <taxon>Trichinella</taxon>
    </lineage>
</organism>
<reference evidence="1 2" key="1">
    <citation type="submission" date="2015-01" db="EMBL/GenBank/DDBJ databases">
        <title>Evolution of Trichinella species and genotypes.</title>
        <authorList>
            <person name="Korhonen P.K."/>
            <person name="Edoardo P."/>
            <person name="Giuseppe L.R."/>
            <person name="Gasser R.B."/>
        </authorList>
    </citation>
    <scope>NUCLEOTIDE SEQUENCE [LARGE SCALE GENOMIC DNA]</scope>
    <source>
        <strain evidence="1">ISS120</strain>
    </source>
</reference>
<dbReference type="SUPFAM" id="SSF88697">
    <property type="entry name" value="PUA domain-like"/>
    <property type="match status" value="1"/>
</dbReference>
<evidence type="ECO:0000313" key="1">
    <source>
        <dbReference type="EMBL" id="KRY51346.1"/>
    </source>
</evidence>
<comment type="caution">
    <text evidence="1">The sequence shown here is derived from an EMBL/GenBank/DDBJ whole genome shotgun (WGS) entry which is preliminary data.</text>
</comment>